<sequence length="181" mass="19080">MSAEDVVALPRAAEDPGRHGAEIGPEEFKRIFRHHPGGVAVITLAGPHGPVGFTATSVISVSAAPAMLAFSLASTSSARTAVEAARGVAVNFLAADQEDLAARFARRGVDRFAGLDWLSLPTGEPVLPGVRAWVRGTVEQRVPVGDSLLVTLRAVRADDRAAAPLVYENRTYHRLGGHTLT</sequence>
<comment type="caution">
    <text evidence="4">The sequence shown here is derived from an EMBL/GenBank/DDBJ whole genome shotgun (WGS) entry which is preliminary data.</text>
</comment>
<gene>
    <name evidence="4" type="ORF">EDD32_0001</name>
</gene>
<dbReference type="SMART" id="SM00903">
    <property type="entry name" value="Flavin_Reduct"/>
    <property type="match status" value="1"/>
</dbReference>
<evidence type="ECO:0000313" key="4">
    <source>
        <dbReference type="EMBL" id="RPF25601.1"/>
    </source>
</evidence>
<dbReference type="RefSeq" id="WP_123913510.1">
    <property type="nucleotide sequence ID" value="NZ_RKRA01000001.1"/>
</dbReference>
<evidence type="ECO:0000256" key="2">
    <source>
        <dbReference type="SAM" id="MobiDB-lite"/>
    </source>
</evidence>
<dbReference type="AlphaFoldDB" id="A0A3N5A145"/>
<reference evidence="4 5" key="1">
    <citation type="submission" date="2018-11" db="EMBL/GenBank/DDBJ databases">
        <title>Sequencing the genomes of 1000 actinobacteria strains.</title>
        <authorList>
            <person name="Klenk H.-P."/>
        </authorList>
    </citation>
    <scope>NUCLEOTIDE SEQUENCE [LARGE SCALE GENOMIC DNA]</scope>
    <source>
        <strain evidence="4 5">DSM 14418</strain>
    </source>
</reference>
<dbReference type="PANTHER" id="PTHR30466:SF1">
    <property type="entry name" value="FMN REDUCTASE (NADH) RUTF"/>
    <property type="match status" value="1"/>
</dbReference>
<dbReference type="PANTHER" id="PTHR30466">
    <property type="entry name" value="FLAVIN REDUCTASE"/>
    <property type="match status" value="1"/>
</dbReference>
<dbReference type="GO" id="GO:0006208">
    <property type="term" value="P:pyrimidine nucleobase catabolic process"/>
    <property type="evidence" value="ECO:0007669"/>
    <property type="project" value="TreeGrafter"/>
</dbReference>
<feature type="region of interest" description="Disordered" evidence="2">
    <location>
        <begin position="1"/>
        <end position="20"/>
    </location>
</feature>
<feature type="domain" description="Flavin reductase like" evidence="3">
    <location>
        <begin position="32"/>
        <end position="174"/>
    </location>
</feature>
<evidence type="ECO:0000313" key="5">
    <source>
        <dbReference type="Proteomes" id="UP000280726"/>
    </source>
</evidence>
<evidence type="ECO:0000259" key="3">
    <source>
        <dbReference type="SMART" id="SM00903"/>
    </source>
</evidence>
<dbReference type="Gene3D" id="2.30.110.10">
    <property type="entry name" value="Electron Transport, Fmn-binding Protein, Chain A"/>
    <property type="match status" value="1"/>
</dbReference>
<accession>A0A3N5A145</accession>
<organism evidence="4 5">
    <name type="scientific">Georgenia muralis</name>
    <dbReference type="NCBI Taxonomy" id="154117"/>
    <lineage>
        <taxon>Bacteria</taxon>
        <taxon>Bacillati</taxon>
        <taxon>Actinomycetota</taxon>
        <taxon>Actinomycetes</taxon>
        <taxon>Micrococcales</taxon>
        <taxon>Bogoriellaceae</taxon>
        <taxon>Georgenia</taxon>
    </lineage>
</organism>
<dbReference type="GO" id="GO:0042602">
    <property type="term" value="F:riboflavin reductase (NADPH) activity"/>
    <property type="evidence" value="ECO:0007669"/>
    <property type="project" value="TreeGrafter"/>
</dbReference>
<dbReference type="Proteomes" id="UP000280726">
    <property type="component" value="Unassembled WGS sequence"/>
</dbReference>
<dbReference type="InterPro" id="IPR002563">
    <property type="entry name" value="Flavin_Rdtase-like_dom"/>
</dbReference>
<dbReference type="SUPFAM" id="SSF50475">
    <property type="entry name" value="FMN-binding split barrel"/>
    <property type="match status" value="1"/>
</dbReference>
<dbReference type="OrthoDB" id="8901155at2"/>
<dbReference type="EMBL" id="RKRA01000001">
    <property type="protein sequence ID" value="RPF25601.1"/>
    <property type="molecule type" value="Genomic_DNA"/>
</dbReference>
<evidence type="ECO:0000256" key="1">
    <source>
        <dbReference type="ARBA" id="ARBA00023002"/>
    </source>
</evidence>
<protein>
    <submittedName>
        <fullName evidence="4">Flavin reductase (DIM6/NTAB) family NADH-FMN oxidoreductase RutF</fullName>
    </submittedName>
</protein>
<dbReference type="InterPro" id="IPR050268">
    <property type="entry name" value="NADH-dep_flavin_reductase"/>
</dbReference>
<dbReference type="Pfam" id="PF01613">
    <property type="entry name" value="Flavin_Reduct"/>
    <property type="match status" value="1"/>
</dbReference>
<dbReference type="InterPro" id="IPR012349">
    <property type="entry name" value="Split_barrel_FMN-bd"/>
</dbReference>
<keyword evidence="5" id="KW-1185">Reference proteome</keyword>
<keyword evidence="1" id="KW-0560">Oxidoreductase</keyword>
<dbReference type="GO" id="GO:0010181">
    <property type="term" value="F:FMN binding"/>
    <property type="evidence" value="ECO:0007669"/>
    <property type="project" value="InterPro"/>
</dbReference>
<name>A0A3N5A145_9MICO</name>
<proteinExistence type="predicted"/>